<dbReference type="OrthoDB" id="8919536at2"/>
<reference evidence="1" key="1">
    <citation type="submission" date="2009-06" db="EMBL/GenBank/DDBJ databases">
        <title>Complete sequence of chromosome 1 of Variovorax paradoxus S110.</title>
        <authorList>
            <consortium name="US DOE Joint Genome Institute"/>
            <person name="Lucas S."/>
            <person name="Copeland A."/>
            <person name="Lapidus A."/>
            <person name="Glavina del Rio T."/>
            <person name="Tice H."/>
            <person name="Bruce D."/>
            <person name="Goodwin L."/>
            <person name="Pitluck S."/>
            <person name="Chertkov O."/>
            <person name="Brettin T."/>
            <person name="Detter J.C."/>
            <person name="Han C."/>
            <person name="Larimer F."/>
            <person name="Land M."/>
            <person name="Hauser L."/>
            <person name="Kyrpides N."/>
            <person name="Ovchinnikova G."/>
            <person name="Orwin P."/>
            <person name="Leadbetter J.R."/>
            <person name="Spain J.C."/>
            <person name="Han J.I."/>
        </authorList>
    </citation>
    <scope>NUCLEOTIDE SEQUENCE</scope>
    <source>
        <strain evidence="1">S110</strain>
    </source>
</reference>
<dbReference type="KEGG" id="vap:Vapar_4547"/>
<sequence length="132" mass="14963">MAHLSLTEAFARYGATLKNPMWSVSAWTMQGELVVSQWAHHYRKGPENSAEYWGRTTRWEGPGKNEFKANLERAKAHGSQVRLVIVSTKEVARVEAGEDASKLKKEFDARPELVGEVAELDGDDYVIRFRRA</sequence>
<protein>
    <submittedName>
        <fullName evidence="1">Uncharacterized protein</fullName>
    </submittedName>
</protein>
<proteinExistence type="predicted"/>
<gene>
    <name evidence="1" type="ordered locus">Vapar_4547</name>
</gene>
<dbReference type="HOGENOM" id="CLU_1944156_0_0_4"/>
<dbReference type="AlphaFoldDB" id="C5CL03"/>
<dbReference type="eggNOG" id="ENOG502ZSRY">
    <property type="taxonomic scope" value="Bacteria"/>
</dbReference>
<organism evidence="1">
    <name type="scientific">Variovorax paradoxus (strain S110)</name>
    <dbReference type="NCBI Taxonomy" id="543728"/>
    <lineage>
        <taxon>Bacteria</taxon>
        <taxon>Pseudomonadati</taxon>
        <taxon>Pseudomonadota</taxon>
        <taxon>Betaproteobacteria</taxon>
        <taxon>Burkholderiales</taxon>
        <taxon>Comamonadaceae</taxon>
        <taxon>Variovorax</taxon>
    </lineage>
</organism>
<accession>C5CL03</accession>
<dbReference type="EMBL" id="CP001635">
    <property type="protein sequence ID" value="ACS21154.1"/>
    <property type="molecule type" value="Genomic_DNA"/>
</dbReference>
<name>C5CL03_VARPS</name>
<evidence type="ECO:0000313" key="1">
    <source>
        <dbReference type="EMBL" id="ACS21154.1"/>
    </source>
</evidence>